<dbReference type="PROSITE" id="PS51063">
    <property type="entry name" value="HTH_CRP_2"/>
    <property type="match status" value="1"/>
</dbReference>
<keyword evidence="3" id="KW-0804">Transcription</keyword>
<sequence length="228" mass="26133">MTRKVKCMKDLEIFEPLSEEEKEQVTKLARAVSFRKGEIIFAEGDPADTIYLIRAGKVLLYKISEEGKEISLDILQQDDIFGENTIFDNVQHTMHAKALEDTFVCTCSRNDFLHLIKNPMTAFKIIKALGEKLNNYTEQMASMAFRDVKGRVLDTLVRLAREYGKDTPKGIKIDISLNHQDLANLVNASRVMVTNTLNVLKQEGKIAVYQRRFYLLNQPPEKEVVRHV</sequence>
<dbReference type="InterPro" id="IPR036388">
    <property type="entry name" value="WH-like_DNA-bd_sf"/>
</dbReference>
<dbReference type="Pfam" id="PF13545">
    <property type="entry name" value="HTH_Crp_2"/>
    <property type="match status" value="1"/>
</dbReference>
<evidence type="ECO:0000259" key="5">
    <source>
        <dbReference type="PROSITE" id="PS51063"/>
    </source>
</evidence>
<dbReference type="InterPro" id="IPR014710">
    <property type="entry name" value="RmlC-like_jellyroll"/>
</dbReference>
<dbReference type="PANTHER" id="PTHR24567:SF74">
    <property type="entry name" value="HTH-TYPE TRANSCRIPTIONAL REGULATOR ARCR"/>
    <property type="match status" value="1"/>
</dbReference>
<dbReference type="InterPro" id="IPR036390">
    <property type="entry name" value="WH_DNA-bd_sf"/>
</dbReference>
<keyword evidence="1" id="KW-0805">Transcription regulation</keyword>
<evidence type="ECO:0000313" key="7">
    <source>
        <dbReference type="Proteomes" id="UP000197032"/>
    </source>
</evidence>
<feature type="domain" description="HTH crp-type" evidence="5">
    <location>
        <begin position="146"/>
        <end position="219"/>
    </location>
</feature>
<dbReference type="AlphaFoldDB" id="A0A1Z5HN57"/>
<proteinExistence type="predicted"/>
<dbReference type="GO" id="GO:0003677">
    <property type="term" value="F:DNA binding"/>
    <property type="evidence" value="ECO:0007669"/>
    <property type="project" value="UniProtKB-KW"/>
</dbReference>
<evidence type="ECO:0000259" key="4">
    <source>
        <dbReference type="PROSITE" id="PS50042"/>
    </source>
</evidence>
<dbReference type="CDD" id="cd00038">
    <property type="entry name" value="CAP_ED"/>
    <property type="match status" value="1"/>
</dbReference>
<evidence type="ECO:0000256" key="2">
    <source>
        <dbReference type="ARBA" id="ARBA00023125"/>
    </source>
</evidence>
<dbReference type="InterPro" id="IPR000595">
    <property type="entry name" value="cNMP-bd_dom"/>
</dbReference>
<dbReference type="SUPFAM" id="SSF46785">
    <property type="entry name" value="Winged helix' DNA-binding domain"/>
    <property type="match status" value="1"/>
</dbReference>
<keyword evidence="2" id="KW-0238">DNA-binding</keyword>
<dbReference type="RefSeq" id="WP_088552565.1">
    <property type="nucleotide sequence ID" value="NZ_BDGJ01000002.1"/>
</dbReference>
<dbReference type="Pfam" id="PF00027">
    <property type="entry name" value="cNMP_binding"/>
    <property type="match status" value="1"/>
</dbReference>
<dbReference type="Gene3D" id="1.10.10.10">
    <property type="entry name" value="Winged helix-like DNA-binding domain superfamily/Winged helix DNA-binding domain"/>
    <property type="match status" value="1"/>
</dbReference>
<dbReference type="Proteomes" id="UP000197032">
    <property type="component" value="Unassembled WGS sequence"/>
</dbReference>
<dbReference type="OrthoDB" id="9798104at2"/>
<dbReference type="SMART" id="SM00419">
    <property type="entry name" value="HTH_CRP"/>
    <property type="match status" value="1"/>
</dbReference>
<protein>
    <submittedName>
        <fullName evidence="6">CarD family transcriptional regulator</fullName>
    </submittedName>
</protein>
<dbReference type="Gene3D" id="2.60.120.10">
    <property type="entry name" value="Jelly Rolls"/>
    <property type="match status" value="1"/>
</dbReference>
<dbReference type="InterPro" id="IPR012318">
    <property type="entry name" value="HTH_CRP"/>
</dbReference>
<dbReference type="InterPro" id="IPR018490">
    <property type="entry name" value="cNMP-bd_dom_sf"/>
</dbReference>
<dbReference type="InterPro" id="IPR050397">
    <property type="entry name" value="Env_Response_Regulators"/>
</dbReference>
<evidence type="ECO:0000256" key="1">
    <source>
        <dbReference type="ARBA" id="ARBA00023015"/>
    </source>
</evidence>
<dbReference type="GO" id="GO:0003700">
    <property type="term" value="F:DNA-binding transcription factor activity"/>
    <property type="evidence" value="ECO:0007669"/>
    <property type="project" value="TreeGrafter"/>
</dbReference>
<keyword evidence="7" id="KW-1185">Reference proteome</keyword>
<name>A0A1Z5HN57_9FIRM</name>
<dbReference type="PANTHER" id="PTHR24567">
    <property type="entry name" value="CRP FAMILY TRANSCRIPTIONAL REGULATORY PROTEIN"/>
    <property type="match status" value="1"/>
</dbReference>
<evidence type="ECO:0000256" key="3">
    <source>
        <dbReference type="ARBA" id="ARBA00023163"/>
    </source>
</evidence>
<gene>
    <name evidence="6" type="ORF">KKC1_01240</name>
</gene>
<dbReference type="GO" id="GO:0005829">
    <property type="term" value="C:cytosol"/>
    <property type="evidence" value="ECO:0007669"/>
    <property type="project" value="TreeGrafter"/>
</dbReference>
<organism evidence="6 7">
    <name type="scientific">Calderihabitans maritimus</name>
    <dbReference type="NCBI Taxonomy" id="1246530"/>
    <lineage>
        <taxon>Bacteria</taxon>
        <taxon>Bacillati</taxon>
        <taxon>Bacillota</taxon>
        <taxon>Clostridia</taxon>
        <taxon>Neomoorellales</taxon>
        <taxon>Calderihabitantaceae</taxon>
        <taxon>Calderihabitans</taxon>
    </lineage>
</organism>
<reference evidence="7" key="1">
    <citation type="journal article" date="2017" name="Appl. Environ. Microbiol.">
        <title>Genomic analysis of Calderihabitans maritimus KKC1, a thermophilic hydrogenogenic carboxydotrophic bacterium isolated from marine sediment.</title>
        <authorList>
            <person name="Omae K."/>
            <person name="Yoneda Y."/>
            <person name="Fukuyama Y."/>
            <person name="Yoshida T."/>
            <person name="Sako Y."/>
        </authorList>
    </citation>
    <scope>NUCLEOTIDE SEQUENCE [LARGE SCALE GENOMIC DNA]</scope>
    <source>
        <strain evidence="7">KKC1</strain>
    </source>
</reference>
<accession>A0A1Z5HN57</accession>
<dbReference type="SUPFAM" id="SSF51206">
    <property type="entry name" value="cAMP-binding domain-like"/>
    <property type="match status" value="1"/>
</dbReference>
<dbReference type="SMART" id="SM00100">
    <property type="entry name" value="cNMP"/>
    <property type="match status" value="1"/>
</dbReference>
<feature type="domain" description="Cyclic nucleotide-binding" evidence="4">
    <location>
        <begin position="13"/>
        <end position="116"/>
    </location>
</feature>
<dbReference type="EMBL" id="BDGJ01000002">
    <property type="protein sequence ID" value="GAW90962.1"/>
    <property type="molecule type" value="Genomic_DNA"/>
</dbReference>
<comment type="caution">
    <text evidence="6">The sequence shown here is derived from an EMBL/GenBank/DDBJ whole genome shotgun (WGS) entry which is preliminary data.</text>
</comment>
<evidence type="ECO:0000313" key="6">
    <source>
        <dbReference type="EMBL" id="GAW90962.1"/>
    </source>
</evidence>
<dbReference type="PROSITE" id="PS50042">
    <property type="entry name" value="CNMP_BINDING_3"/>
    <property type="match status" value="1"/>
</dbReference>